<protein>
    <submittedName>
        <fullName evidence="1">Uncharacterized protein</fullName>
    </submittedName>
</protein>
<proteinExistence type="predicted"/>
<dbReference type="AlphaFoldDB" id="A0A6N2SZ29"/>
<evidence type="ECO:0000313" key="1">
    <source>
        <dbReference type="EMBL" id="VYS98793.1"/>
    </source>
</evidence>
<dbReference type="EMBL" id="CACRSW010000023">
    <property type="protein sequence ID" value="VYS98793.1"/>
    <property type="molecule type" value="Genomic_DNA"/>
</dbReference>
<sequence>MKTSKKEKEKKEPLLIRLRLGSKIFAGKIYKIGRN</sequence>
<organism evidence="1">
    <name type="scientific">Anaerococcus vaginalis</name>
    <dbReference type="NCBI Taxonomy" id="33037"/>
    <lineage>
        <taxon>Bacteria</taxon>
        <taxon>Bacillati</taxon>
        <taxon>Bacillota</taxon>
        <taxon>Tissierellia</taxon>
        <taxon>Tissierellales</taxon>
        <taxon>Peptoniphilaceae</taxon>
        <taxon>Anaerococcus</taxon>
    </lineage>
</organism>
<name>A0A6N2SZ29_9FIRM</name>
<accession>A0A6N2SZ29</accession>
<reference evidence="1" key="1">
    <citation type="submission" date="2019-11" db="EMBL/GenBank/DDBJ databases">
        <authorList>
            <person name="Feng L."/>
        </authorList>
    </citation>
    <scope>NUCLEOTIDE SEQUENCE</scope>
    <source>
        <strain evidence="1">AvaginalisLFYP127</strain>
    </source>
</reference>
<gene>
    <name evidence="1" type="ORF">AVLFYP127_00413</name>
</gene>